<accession>A0A8T0F1S5</accession>
<proteinExistence type="predicted"/>
<gene>
    <name evidence="3" type="ORF">HNY73_010693</name>
</gene>
<comment type="caution">
    <text evidence="3">The sequence shown here is derived from an EMBL/GenBank/DDBJ whole genome shotgun (WGS) entry which is preliminary data.</text>
</comment>
<dbReference type="GO" id="GO:0016491">
    <property type="term" value="F:oxidoreductase activity"/>
    <property type="evidence" value="ECO:0007669"/>
    <property type="project" value="InterPro"/>
</dbReference>
<protein>
    <submittedName>
        <fullName evidence="3">Uncharacterized protein</fullName>
    </submittedName>
</protein>
<dbReference type="GO" id="GO:0007624">
    <property type="term" value="P:ultradian rhythm"/>
    <property type="evidence" value="ECO:0007669"/>
    <property type="project" value="InterPro"/>
</dbReference>
<dbReference type="AlphaFoldDB" id="A0A8T0F1S5"/>
<evidence type="ECO:0000256" key="1">
    <source>
        <dbReference type="SAM" id="Coils"/>
    </source>
</evidence>
<evidence type="ECO:0000313" key="4">
    <source>
        <dbReference type="Proteomes" id="UP000807504"/>
    </source>
</evidence>
<dbReference type="PANTHER" id="PTHR16001:SF4">
    <property type="entry name" value="ECTO-NOX DISULFIDE-THIOL EXCHANGER 1-LIKE PROTEIN"/>
    <property type="match status" value="1"/>
</dbReference>
<sequence length="319" mass="37114">MADSLNREKNVEKPIETGNNGSNSEDKIPPYSDHEAVILAHKLINYETFIQARRVLIAWYQNGECNANNYGKIFFLTQICFDYQRIFEAMQKEVQKKIGSMREMMALQNFDSHCNLYRIEKTIKMMENPEIYDGFSPSQKERIQAAKNEVARLWENFFRERICNTSVEDGSGNARIACNERNMLLFKQFSDSLRLEVVHEEADELRTRCKEYEQQILMLKSKLAGENSGSDSDSEYNPDHFHESEAELMGLMSIFLYRHSSGVNIDNIHSYINTIIPTIDAEDIEIFLRKFPGIFAEVDFQSGKRWFYVGSYLEPPVIN</sequence>
<evidence type="ECO:0000256" key="2">
    <source>
        <dbReference type="SAM" id="MobiDB-lite"/>
    </source>
</evidence>
<name>A0A8T0F1S5_ARGBR</name>
<dbReference type="InterPro" id="IPR038876">
    <property type="entry name" value="ENOX"/>
</dbReference>
<evidence type="ECO:0000313" key="3">
    <source>
        <dbReference type="EMBL" id="KAF8785106.1"/>
    </source>
</evidence>
<keyword evidence="4" id="KW-1185">Reference proteome</keyword>
<dbReference type="EMBL" id="JABXBU010000030">
    <property type="protein sequence ID" value="KAF8785106.1"/>
    <property type="molecule type" value="Genomic_DNA"/>
</dbReference>
<keyword evidence="1" id="KW-0175">Coiled coil</keyword>
<organism evidence="3 4">
    <name type="scientific">Argiope bruennichi</name>
    <name type="common">Wasp spider</name>
    <name type="synonym">Aranea bruennichi</name>
    <dbReference type="NCBI Taxonomy" id="94029"/>
    <lineage>
        <taxon>Eukaryota</taxon>
        <taxon>Metazoa</taxon>
        <taxon>Ecdysozoa</taxon>
        <taxon>Arthropoda</taxon>
        <taxon>Chelicerata</taxon>
        <taxon>Arachnida</taxon>
        <taxon>Araneae</taxon>
        <taxon>Araneomorphae</taxon>
        <taxon>Entelegynae</taxon>
        <taxon>Araneoidea</taxon>
        <taxon>Araneidae</taxon>
        <taxon>Argiope</taxon>
    </lineage>
</organism>
<feature type="compositionally biased region" description="Basic and acidic residues" evidence="2">
    <location>
        <begin position="1"/>
        <end position="15"/>
    </location>
</feature>
<reference evidence="3" key="2">
    <citation type="submission" date="2020-06" db="EMBL/GenBank/DDBJ databases">
        <authorList>
            <person name="Sheffer M."/>
        </authorList>
    </citation>
    <scope>NUCLEOTIDE SEQUENCE</scope>
</reference>
<dbReference type="PANTHER" id="PTHR16001">
    <property type="entry name" value="ECTO-NOX DISULFIDE-THIOL EXCHANGER"/>
    <property type="match status" value="1"/>
</dbReference>
<feature type="region of interest" description="Disordered" evidence="2">
    <location>
        <begin position="1"/>
        <end position="29"/>
    </location>
</feature>
<feature type="coiled-coil region" evidence="1">
    <location>
        <begin position="195"/>
        <end position="222"/>
    </location>
</feature>
<dbReference type="GO" id="GO:0009897">
    <property type="term" value="C:external side of plasma membrane"/>
    <property type="evidence" value="ECO:0007669"/>
    <property type="project" value="InterPro"/>
</dbReference>
<reference evidence="3" key="1">
    <citation type="journal article" date="2020" name="bioRxiv">
        <title>Chromosome-level reference genome of the European wasp spider Argiope bruennichi: a resource for studies on range expansion and evolutionary adaptation.</title>
        <authorList>
            <person name="Sheffer M.M."/>
            <person name="Hoppe A."/>
            <person name="Krehenwinkel H."/>
            <person name="Uhl G."/>
            <person name="Kuss A.W."/>
            <person name="Jensen L."/>
            <person name="Jensen C."/>
            <person name="Gillespie R.G."/>
            <person name="Hoff K.J."/>
            <person name="Prost S."/>
        </authorList>
    </citation>
    <scope>NUCLEOTIDE SEQUENCE</scope>
</reference>
<dbReference type="Proteomes" id="UP000807504">
    <property type="component" value="Unassembled WGS sequence"/>
</dbReference>